<dbReference type="GO" id="GO:0006508">
    <property type="term" value="P:proteolysis"/>
    <property type="evidence" value="ECO:0007669"/>
    <property type="project" value="InterPro"/>
</dbReference>
<dbReference type="EMBL" id="RBTD01000130">
    <property type="protein sequence ID" value="RMT23299.1"/>
    <property type="molecule type" value="Genomic_DNA"/>
</dbReference>
<keyword evidence="3" id="KW-1133">Transmembrane helix</keyword>
<keyword evidence="5" id="KW-0449">Lipoprotein</keyword>
<protein>
    <submittedName>
        <fullName evidence="5 6">Putative lipoprotein</fullName>
    </submittedName>
</protein>
<dbReference type="PANTHER" id="PTHR12277">
    <property type="entry name" value="ALPHA/BETA HYDROLASE DOMAIN-CONTAINING PROTEIN"/>
    <property type="match status" value="1"/>
</dbReference>
<evidence type="ECO:0000256" key="1">
    <source>
        <dbReference type="ARBA" id="ARBA00010088"/>
    </source>
</evidence>
<dbReference type="AlphaFoldDB" id="A0A3M4LR24"/>
<evidence type="ECO:0000259" key="4">
    <source>
        <dbReference type="Pfam" id="PF12146"/>
    </source>
</evidence>
<dbReference type="Proteomes" id="UP000276194">
    <property type="component" value="Unassembled WGS sequence"/>
</dbReference>
<feature type="transmembrane region" description="Helical" evidence="3">
    <location>
        <begin position="20"/>
        <end position="41"/>
    </location>
</feature>
<evidence type="ECO:0000313" key="7">
    <source>
        <dbReference type="Proteomes" id="UP000276194"/>
    </source>
</evidence>
<dbReference type="GO" id="GO:0008233">
    <property type="term" value="F:peptidase activity"/>
    <property type="evidence" value="ECO:0007669"/>
    <property type="project" value="InterPro"/>
</dbReference>
<keyword evidence="2" id="KW-0378">Hydrolase</keyword>
<dbReference type="InterPro" id="IPR002410">
    <property type="entry name" value="Peptidase_S33"/>
</dbReference>
<evidence type="ECO:0000256" key="3">
    <source>
        <dbReference type="SAM" id="Phobius"/>
    </source>
</evidence>
<dbReference type="PROSITE" id="PS51257">
    <property type="entry name" value="PROKAR_LIPOPROTEIN"/>
    <property type="match status" value="1"/>
</dbReference>
<evidence type="ECO:0000313" key="5">
    <source>
        <dbReference type="EMBL" id="RMQ43923.1"/>
    </source>
</evidence>
<comment type="caution">
    <text evidence="5">The sequence shown here is derived from an EMBL/GenBank/DDBJ whole genome shotgun (WGS) entry which is preliminary data.</text>
</comment>
<dbReference type="PRINTS" id="PR00793">
    <property type="entry name" value="PROAMNOPTASE"/>
</dbReference>
<dbReference type="Gene3D" id="3.40.50.1820">
    <property type="entry name" value="alpha/beta hydrolase"/>
    <property type="match status" value="1"/>
</dbReference>
<dbReference type="InterPro" id="IPR022742">
    <property type="entry name" value="Hydrolase_4"/>
</dbReference>
<dbReference type="PANTHER" id="PTHR12277:SF81">
    <property type="entry name" value="PROTEIN ABHD13"/>
    <property type="match status" value="1"/>
</dbReference>
<dbReference type="InterPro" id="IPR029058">
    <property type="entry name" value="AB_hydrolase_fold"/>
</dbReference>
<dbReference type="InterPro" id="IPR000073">
    <property type="entry name" value="AB_hydrolase_1"/>
</dbReference>
<dbReference type="PRINTS" id="PR00111">
    <property type="entry name" value="ABHYDROLASE"/>
</dbReference>
<comment type="similarity">
    <text evidence="1">Belongs to the peptidase S33 family.</text>
</comment>
<gene>
    <name evidence="6" type="ORF">ALP52_05510</name>
    <name evidence="5" type="ORF">ALQ05_05119</name>
</gene>
<keyword evidence="3" id="KW-0472">Membrane</keyword>
<dbReference type="Pfam" id="PF12146">
    <property type="entry name" value="Hydrolase_4"/>
    <property type="match status" value="1"/>
</dbReference>
<feature type="transmembrane region" description="Helical" evidence="3">
    <location>
        <begin position="327"/>
        <end position="348"/>
    </location>
</feature>
<dbReference type="SUPFAM" id="SSF53474">
    <property type="entry name" value="alpha/beta-Hydrolases"/>
    <property type="match status" value="1"/>
</dbReference>
<keyword evidence="3" id="KW-0812">Transmembrane</keyword>
<sequence>MALRQHGGDLAIKTARKPHLKLLGIFTLVLALTGCSSMLFYPEQGVPFTPDKARLQYQDVNLTAADGTRLHGWWLPAKEGVAVKGTVLHLHGNGGNLSWHLGGVWWLPEQGYQVLMLDYRGYGESQGEPSLPAVYQDVQAAFDWLNTAPQVQGKPLVVLGQSIGGALAVHYLSEHPQERSRLKALVLDSVPASYRSVARNSLSKSWLTWPLKTPLSWLIPEADSAVNGLPRLAGTPMLIFHSMDDTLVPLANGIELYKAAPPPRVLQLTRGEHVQTFADPLWRQVMLRYLGRPDAFQWPASSCASAQLPDPRYTANAMSRDRNVNGMILSAVGAVIGTVGCLWFYGYLHFAKPEDALLLGEFTLLKTVPGEDYKIAATPAVEVAQCVDGVLVLFDTSRKGLSGVLIDDHRQAVRCIGQQTPQQ</sequence>
<name>A0A3M4LR24_PSEA0</name>
<organism evidence="5 8">
    <name type="scientific">Pseudomonas amygdali pv. mori</name>
    <dbReference type="NCBI Taxonomy" id="34065"/>
    <lineage>
        <taxon>Bacteria</taxon>
        <taxon>Pseudomonadati</taxon>
        <taxon>Pseudomonadota</taxon>
        <taxon>Gammaproteobacteria</taxon>
        <taxon>Pseudomonadales</taxon>
        <taxon>Pseudomonadaceae</taxon>
        <taxon>Pseudomonas</taxon>
        <taxon>Pseudomonas amygdali</taxon>
    </lineage>
</organism>
<dbReference type="Proteomes" id="UP000279553">
    <property type="component" value="Unassembled WGS sequence"/>
</dbReference>
<proteinExistence type="inferred from homology"/>
<evidence type="ECO:0000256" key="2">
    <source>
        <dbReference type="ARBA" id="ARBA00022801"/>
    </source>
</evidence>
<evidence type="ECO:0000313" key="8">
    <source>
        <dbReference type="Proteomes" id="UP000279553"/>
    </source>
</evidence>
<reference evidence="7 8" key="1">
    <citation type="submission" date="2018-08" db="EMBL/GenBank/DDBJ databases">
        <title>Recombination of ecologically and evolutionarily significant loci maintains genetic cohesion in the Pseudomonas syringae species complex.</title>
        <authorList>
            <person name="Dillon M."/>
            <person name="Thakur S."/>
            <person name="Almeida R.N.D."/>
            <person name="Weir B.S."/>
            <person name="Guttman D.S."/>
        </authorList>
    </citation>
    <scope>NUCLEOTIDE SEQUENCE [LARGE SCALE GENOMIC DNA]</scope>
    <source>
        <strain evidence="5 8">ICMP 535</strain>
        <strain evidence="6 7">ICMP 6941</strain>
    </source>
</reference>
<evidence type="ECO:0000313" key="6">
    <source>
        <dbReference type="EMBL" id="RMT23299.1"/>
    </source>
</evidence>
<dbReference type="EMBL" id="RBRD01000021">
    <property type="protein sequence ID" value="RMQ43923.1"/>
    <property type="molecule type" value="Genomic_DNA"/>
</dbReference>
<accession>A0A3M4LR24</accession>
<feature type="domain" description="Serine aminopeptidase S33" evidence="4">
    <location>
        <begin position="83"/>
        <end position="189"/>
    </location>
</feature>